<proteinExistence type="predicted"/>
<reference evidence="2" key="2">
    <citation type="submission" date="2020-11" db="EMBL/GenBank/DDBJ databases">
        <authorList>
            <person name="McCartney M.A."/>
            <person name="Auch B."/>
            <person name="Kono T."/>
            <person name="Mallez S."/>
            <person name="Becker A."/>
            <person name="Gohl D.M."/>
            <person name="Silverstein K.A.T."/>
            <person name="Koren S."/>
            <person name="Bechman K.B."/>
            <person name="Herman A."/>
            <person name="Abrahante J.E."/>
            <person name="Garbe J."/>
        </authorList>
    </citation>
    <scope>NUCLEOTIDE SEQUENCE</scope>
    <source>
        <strain evidence="2">Duluth1</strain>
        <tissue evidence="2">Whole animal</tissue>
    </source>
</reference>
<gene>
    <name evidence="2" type="ORF">DPMN_039963</name>
</gene>
<dbReference type="AlphaFoldDB" id="A0A9D4CWU8"/>
<comment type="caution">
    <text evidence="2">The sequence shown here is derived from an EMBL/GenBank/DDBJ whole genome shotgun (WGS) entry which is preliminary data.</text>
</comment>
<evidence type="ECO:0000313" key="3">
    <source>
        <dbReference type="Proteomes" id="UP000828390"/>
    </source>
</evidence>
<name>A0A9D4CWU8_DREPO</name>
<accession>A0A9D4CWU8</accession>
<feature type="region of interest" description="Disordered" evidence="1">
    <location>
        <begin position="93"/>
        <end position="129"/>
    </location>
</feature>
<protein>
    <submittedName>
        <fullName evidence="2">Uncharacterized protein</fullName>
    </submittedName>
</protein>
<dbReference type="EMBL" id="JAIWYP010000011">
    <property type="protein sequence ID" value="KAH3733534.1"/>
    <property type="molecule type" value="Genomic_DNA"/>
</dbReference>
<organism evidence="2 3">
    <name type="scientific">Dreissena polymorpha</name>
    <name type="common">Zebra mussel</name>
    <name type="synonym">Mytilus polymorpha</name>
    <dbReference type="NCBI Taxonomy" id="45954"/>
    <lineage>
        <taxon>Eukaryota</taxon>
        <taxon>Metazoa</taxon>
        <taxon>Spiralia</taxon>
        <taxon>Lophotrochozoa</taxon>
        <taxon>Mollusca</taxon>
        <taxon>Bivalvia</taxon>
        <taxon>Autobranchia</taxon>
        <taxon>Heteroconchia</taxon>
        <taxon>Euheterodonta</taxon>
        <taxon>Imparidentia</taxon>
        <taxon>Neoheterodontei</taxon>
        <taxon>Myida</taxon>
        <taxon>Dreissenoidea</taxon>
        <taxon>Dreissenidae</taxon>
        <taxon>Dreissena</taxon>
    </lineage>
</organism>
<keyword evidence="3" id="KW-1185">Reference proteome</keyword>
<sequence>MQHAITRRCHTNQPDIRRRTKRNDHSTYHKIVYQDNFCDGIYVSRQFQLRKWRFSYGGWGGAGSEIFTHFYAPISNDHGIVFGLSACLPSRPPTRLPARPPTLPPASSTARPPTFDVPKADWSASETYS</sequence>
<reference evidence="2" key="1">
    <citation type="journal article" date="2019" name="bioRxiv">
        <title>The Genome of the Zebra Mussel, Dreissena polymorpha: A Resource for Invasive Species Research.</title>
        <authorList>
            <person name="McCartney M.A."/>
            <person name="Auch B."/>
            <person name="Kono T."/>
            <person name="Mallez S."/>
            <person name="Zhang Y."/>
            <person name="Obille A."/>
            <person name="Becker A."/>
            <person name="Abrahante J.E."/>
            <person name="Garbe J."/>
            <person name="Badalamenti J.P."/>
            <person name="Herman A."/>
            <person name="Mangelson H."/>
            <person name="Liachko I."/>
            <person name="Sullivan S."/>
            <person name="Sone E.D."/>
            <person name="Koren S."/>
            <person name="Silverstein K.A.T."/>
            <person name="Beckman K.B."/>
            <person name="Gohl D.M."/>
        </authorList>
    </citation>
    <scope>NUCLEOTIDE SEQUENCE</scope>
    <source>
        <strain evidence="2">Duluth1</strain>
        <tissue evidence="2">Whole animal</tissue>
    </source>
</reference>
<evidence type="ECO:0000256" key="1">
    <source>
        <dbReference type="SAM" id="MobiDB-lite"/>
    </source>
</evidence>
<feature type="compositionally biased region" description="Pro residues" evidence="1">
    <location>
        <begin position="93"/>
        <end position="104"/>
    </location>
</feature>
<dbReference type="Proteomes" id="UP000828390">
    <property type="component" value="Unassembled WGS sequence"/>
</dbReference>
<evidence type="ECO:0000313" key="2">
    <source>
        <dbReference type="EMBL" id="KAH3733534.1"/>
    </source>
</evidence>
<feature type="compositionally biased region" description="Low complexity" evidence="1">
    <location>
        <begin position="105"/>
        <end position="114"/>
    </location>
</feature>